<sequence>MTTATSQDRQDLLDKKERLESELAEVNRVLDAMDVVEKYRASQDGQVQPALPLTGEYADLGPTALVRAILASDKEKWWGLDDLLNASKQGGWDWNRYLNPKNNLGVSAYRLAERDAIQHRKRRGKVQYRHAPSDSEQ</sequence>
<protein>
    <submittedName>
        <fullName evidence="2">Uncharacterized protein</fullName>
    </submittedName>
</protein>
<organism evidence="2">
    <name type="scientific">marine sediment metagenome</name>
    <dbReference type="NCBI Taxonomy" id="412755"/>
    <lineage>
        <taxon>unclassified sequences</taxon>
        <taxon>metagenomes</taxon>
        <taxon>ecological metagenomes</taxon>
    </lineage>
</organism>
<gene>
    <name evidence="2" type="ORF">LCGC14_1668360</name>
</gene>
<reference evidence="2" key="1">
    <citation type="journal article" date="2015" name="Nature">
        <title>Complex archaea that bridge the gap between prokaryotes and eukaryotes.</title>
        <authorList>
            <person name="Spang A."/>
            <person name="Saw J.H."/>
            <person name="Jorgensen S.L."/>
            <person name="Zaremba-Niedzwiedzka K."/>
            <person name="Martijn J."/>
            <person name="Lind A.E."/>
            <person name="van Eijk R."/>
            <person name="Schleper C."/>
            <person name="Guy L."/>
            <person name="Ettema T.J."/>
        </authorList>
    </citation>
    <scope>NUCLEOTIDE SEQUENCE</scope>
</reference>
<name>A0A0F9K7W5_9ZZZZ</name>
<dbReference type="EMBL" id="LAZR01014278">
    <property type="protein sequence ID" value="KKM18168.1"/>
    <property type="molecule type" value="Genomic_DNA"/>
</dbReference>
<dbReference type="AlphaFoldDB" id="A0A0F9K7W5"/>
<evidence type="ECO:0000313" key="2">
    <source>
        <dbReference type="EMBL" id="KKM18168.1"/>
    </source>
</evidence>
<accession>A0A0F9K7W5</accession>
<proteinExistence type="predicted"/>
<comment type="caution">
    <text evidence="2">The sequence shown here is derived from an EMBL/GenBank/DDBJ whole genome shotgun (WGS) entry which is preliminary data.</text>
</comment>
<feature type="coiled-coil region" evidence="1">
    <location>
        <begin position="9"/>
        <end position="36"/>
    </location>
</feature>
<evidence type="ECO:0000256" key="1">
    <source>
        <dbReference type="SAM" id="Coils"/>
    </source>
</evidence>
<keyword evidence="1" id="KW-0175">Coiled coil</keyword>